<dbReference type="Proteomes" id="UP001632038">
    <property type="component" value="Unassembled WGS sequence"/>
</dbReference>
<accession>A0ABD3EBI2</accession>
<comment type="caution">
    <text evidence="3">The sequence shown here is derived from an EMBL/GenBank/DDBJ whole genome shotgun (WGS) entry which is preliminary data.</text>
</comment>
<dbReference type="InterPro" id="IPR056592">
    <property type="entry name" value="Beta-prop_At3g26010-like"/>
</dbReference>
<keyword evidence="4" id="KW-1185">Reference proteome</keyword>
<evidence type="ECO:0000259" key="1">
    <source>
        <dbReference type="Pfam" id="PF00646"/>
    </source>
</evidence>
<proteinExistence type="predicted"/>
<sequence length="399" mass="46123">MESPSAEPENTSAAQTVASIDDLFRKILIHLPLKLLSRLRLVSKRFASFIVTLDFNRASGLVFQHDIDVFPSDSCLSVVEPWHEFVPFFPYEDEDEDEDDEGEYYDDWPNGLFLCRSNRASTNRRKYYVYNATSKKYSILPVGGEIDLKTVCGMCLAFDITKSPYYKVVCVCALSSGSESKSEDSRFRIEVYSSETGAWRNYEESFTSNVNFEYGVYWNGAIHWIWFSRYNQPIYFDPEIDWFSRDNQPIYFNPDIDRTPKVMPALPALDGDNSTRNCYFGESCGHLHYIDVYKTVTQFNVYEMKKDYSEWFVKYKVDLSNIGISNLFCILAAIRGCDLNDDDHPFLVFKLRGKVIRYDLNDGTCEIICGFKSWESDKCSSSICPTNIPLQYIDCLCQV</sequence>
<gene>
    <name evidence="3" type="ORF">CASFOL_006807</name>
</gene>
<protein>
    <recommendedName>
        <fullName evidence="5">F-box domain-containing protein</fullName>
    </recommendedName>
</protein>
<name>A0ABD3EBI2_9LAMI</name>
<dbReference type="PANTHER" id="PTHR35546:SF130">
    <property type="entry name" value="EXPRESSED PROTEIN"/>
    <property type="match status" value="1"/>
</dbReference>
<dbReference type="InterPro" id="IPR055290">
    <property type="entry name" value="At3g26010-like"/>
</dbReference>
<dbReference type="PANTHER" id="PTHR35546">
    <property type="entry name" value="F-BOX PROTEIN INTERACTION DOMAIN PROTEIN-RELATED"/>
    <property type="match status" value="1"/>
</dbReference>
<dbReference type="AlphaFoldDB" id="A0ABD3EBI2"/>
<evidence type="ECO:0000259" key="2">
    <source>
        <dbReference type="Pfam" id="PF24750"/>
    </source>
</evidence>
<dbReference type="Pfam" id="PF00646">
    <property type="entry name" value="F-box"/>
    <property type="match status" value="1"/>
</dbReference>
<dbReference type="Pfam" id="PF24750">
    <property type="entry name" value="b-prop_At3g26010-like"/>
    <property type="match status" value="1"/>
</dbReference>
<feature type="domain" description="F-box" evidence="1">
    <location>
        <begin position="21"/>
        <end position="56"/>
    </location>
</feature>
<organism evidence="3 4">
    <name type="scientific">Castilleja foliolosa</name>
    <dbReference type="NCBI Taxonomy" id="1961234"/>
    <lineage>
        <taxon>Eukaryota</taxon>
        <taxon>Viridiplantae</taxon>
        <taxon>Streptophyta</taxon>
        <taxon>Embryophyta</taxon>
        <taxon>Tracheophyta</taxon>
        <taxon>Spermatophyta</taxon>
        <taxon>Magnoliopsida</taxon>
        <taxon>eudicotyledons</taxon>
        <taxon>Gunneridae</taxon>
        <taxon>Pentapetalae</taxon>
        <taxon>asterids</taxon>
        <taxon>lamiids</taxon>
        <taxon>Lamiales</taxon>
        <taxon>Orobanchaceae</taxon>
        <taxon>Pedicularideae</taxon>
        <taxon>Castillejinae</taxon>
        <taxon>Castilleja</taxon>
    </lineage>
</organism>
<dbReference type="EMBL" id="JAVIJP010000007">
    <property type="protein sequence ID" value="KAL3650404.1"/>
    <property type="molecule type" value="Genomic_DNA"/>
</dbReference>
<reference evidence="4" key="1">
    <citation type="journal article" date="2024" name="IScience">
        <title>Strigolactones Initiate the Formation of Haustorium-like Structures in Castilleja.</title>
        <authorList>
            <person name="Buerger M."/>
            <person name="Peterson D."/>
            <person name="Chory J."/>
        </authorList>
    </citation>
    <scope>NUCLEOTIDE SEQUENCE [LARGE SCALE GENOMIC DNA]</scope>
</reference>
<evidence type="ECO:0008006" key="5">
    <source>
        <dbReference type="Google" id="ProtNLM"/>
    </source>
</evidence>
<evidence type="ECO:0000313" key="3">
    <source>
        <dbReference type="EMBL" id="KAL3650404.1"/>
    </source>
</evidence>
<feature type="domain" description="F-box protein At3g26010-like beta-propeller" evidence="2">
    <location>
        <begin position="107"/>
        <end position="323"/>
    </location>
</feature>
<evidence type="ECO:0000313" key="4">
    <source>
        <dbReference type="Proteomes" id="UP001632038"/>
    </source>
</evidence>
<dbReference type="InterPro" id="IPR001810">
    <property type="entry name" value="F-box_dom"/>
</dbReference>